<proteinExistence type="predicted"/>
<sequence length="140" mass="15118">MNKRESNSGPVNCRLKGRNAVLQAVGAARAFGEAQSLTHDNCARLCIVIEELVANLYEHGGLTDEDRVELSMARAPEGTRVTIVDPGHPFDPRSAIPRGERPEGGGGAGLDIVRSWARICDYSATPEGNRLELLLPDRCP</sequence>
<dbReference type="CDD" id="cd16936">
    <property type="entry name" value="HATPase_RsbW-like"/>
    <property type="match status" value="1"/>
</dbReference>
<dbReference type="EMBL" id="JAKFGM010000002">
    <property type="protein sequence ID" value="MCF2514908.1"/>
    <property type="molecule type" value="Genomic_DNA"/>
</dbReference>
<feature type="domain" description="Histidine kinase/HSP90-like ATPase" evidence="3">
    <location>
        <begin position="23"/>
        <end position="133"/>
    </location>
</feature>
<dbReference type="AlphaFoldDB" id="A0A9X1QN26"/>
<dbReference type="PANTHER" id="PTHR35526:SF3">
    <property type="entry name" value="ANTI-SIGMA-F FACTOR RSBW"/>
    <property type="match status" value="1"/>
</dbReference>
<evidence type="ECO:0000313" key="5">
    <source>
        <dbReference type="Proteomes" id="UP001139410"/>
    </source>
</evidence>
<evidence type="ECO:0000256" key="2">
    <source>
        <dbReference type="SAM" id="MobiDB-lite"/>
    </source>
</evidence>
<dbReference type="InterPro" id="IPR036890">
    <property type="entry name" value="HATPase_C_sf"/>
</dbReference>
<dbReference type="InterPro" id="IPR003594">
    <property type="entry name" value="HATPase_dom"/>
</dbReference>
<evidence type="ECO:0000259" key="3">
    <source>
        <dbReference type="Pfam" id="PF13581"/>
    </source>
</evidence>
<dbReference type="GO" id="GO:0004674">
    <property type="term" value="F:protein serine/threonine kinase activity"/>
    <property type="evidence" value="ECO:0007669"/>
    <property type="project" value="UniProtKB-KW"/>
</dbReference>
<keyword evidence="5" id="KW-1185">Reference proteome</keyword>
<dbReference type="Gene3D" id="3.30.565.10">
    <property type="entry name" value="Histidine kinase-like ATPase, C-terminal domain"/>
    <property type="match status" value="1"/>
</dbReference>
<evidence type="ECO:0000256" key="1">
    <source>
        <dbReference type="ARBA" id="ARBA00022527"/>
    </source>
</evidence>
<protein>
    <submittedName>
        <fullName evidence="4">ATP-binding protein</fullName>
    </submittedName>
</protein>
<comment type="caution">
    <text evidence="4">The sequence shown here is derived from an EMBL/GenBank/DDBJ whole genome shotgun (WGS) entry which is preliminary data.</text>
</comment>
<gene>
    <name evidence="4" type="ORF">LVY65_07495</name>
</gene>
<feature type="region of interest" description="Disordered" evidence="2">
    <location>
        <begin position="81"/>
        <end position="107"/>
    </location>
</feature>
<evidence type="ECO:0000313" key="4">
    <source>
        <dbReference type="EMBL" id="MCF2514908.1"/>
    </source>
</evidence>
<dbReference type="SUPFAM" id="SSF55874">
    <property type="entry name" value="ATPase domain of HSP90 chaperone/DNA topoisomerase II/histidine kinase"/>
    <property type="match status" value="1"/>
</dbReference>
<accession>A0A9X1QN26</accession>
<keyword evidence="1" id="KW-0418">Kinase</keyword>
<dbReference type="GO" id="GO:0005524">
    <property type="term" value="F:ATP binding"/>
    <property type="evidence" value="ECO:0007669"/>
    <property type="project" value="UniProtKB-KW"/>
</dbReference>
<dbReference type="PANTHER" id="PTHR35526">
    <property type="entry name" value="ANTI-SIGMA-F FACTOR RSBW-RELATED"/>
    <property type="match status" value="1"/>
</dbReference>
<dbReference type="Pfam" id="PF13581">
    <property type="entry name" value="HATPase_c_2"/>
    <property type="match status" value="1"/>
</dbReference>
<reference evidence="4" key="1">
    <citation type="submission" date="2022-01" db="EMBL/GenBank/DDBJ databases">
        <authorList>
            <person name="Jo J.-H."/>
            <person name="Im W.-T."/>
        </authorList>
    </citation>
    <scope>NUCLEOTIDE SEQUENCE</scope>
    <source>
        <strain evidence="4">G124</strain>
    </source>
</reference>
<keyword evidence="4" id="KW-0067">ATP-binding</keyword>
<keyword evidence="1" id="KW-0808">Transferase</keyword>
<organism evidence="4 5">
    <name type="scientific">Sphingomonas cremea</name>
    <dbReference type="NCBI Taxonomy" id="2904799"/>
    <lineage>
        <taxon>Bacteria</taxon>
        <taxon>Pseudomonadati</taxon>
        <taxon>Pseudomonadota</taxon>
        <taxon>Alphaproteobacteria</taxon>
        <taxon>Sphingomonadales</taxon>
        <taxon>Sphingomonadaceae</taxon>
        <taxon>Sphingomonas</taxon>
    </lineage>
</organism>
<keyword evidence="1" id="KW-0723">Serine/threonine-protein kinase</keyword>
<dbReference type="InterPro" id="IPR050267">
    <property type="entry name" value="Anti-sigma-factor_SerPK"/>
</dbReference>
<dbReference type="RefSeq" id="WP_235067403.1">
    <property type="nucleotide sequence ID" value="NZ_JAKFGM010000002.1"/>
</dbReference>
<keyword evidence="4" id="KW-0547">Nucleotide-binding</keyword>
<dbReference type="Proteomes" id="UP001139410">
    <property type="component" value="Unassembled WGS sequence"/>
</dbReference>
<name>A0A9X1QN26_9SPHN</name>